<organism evidence="1 2">
    <name type="scientific">Liparis tanakae</name>
    <name type="common">Tanaka's snailfish</name>
    <dbReference type="NCBI Taxonomy" id="230148"/>
    <lineage>
        <taxon>Eukaryota</taxon>
        <taxon>Metazoa</taxon>
        <taxon>Chordata</taxon>
        <taxon>Craniata</taxon>
        <taxon>Vertebrata</taxon>
        <taxon>Euteleostomi</taxon>
        <taxon>Actinopterygii</taxon>
        <taxon>Neopterygii</taxon>
        <taxon>Teleostei</taxon>
        <taxon>Neoteleostei</taxon>
        <taxon>Acanthomorphata</taxon>
        <taxon>Eupercaria</taxon>
        <taxon>Perciformes</taxon>
        <taxon>Cottioidei</taxon>
        <taxon>Cottales</taxon>
        <taxon>Liparidae</taxon>
        <taxon>Liparis</taxon>
    </lineage>
</organism>
<accession>A0A4Z2IY12</accession>
<gene>
    <name evidence="1" type="ORF">EYF80_007560</name>
</gene>
<dbReference type="EMBL" id="SRLO01000041">
    <property type="protein sequence ID" value="TNN82192.1"/>
    <property type="molecule type" value="Genomic_DNA"/>
</dbReference>
<comment type="caution">
    <text evidence="1">The sequence shown here is derived from an EMBL/GenBank/DDBJ whole genome shotgun (WGS) entry which is preliminary data.</text>
</comment>
<evidence type="ECO:0000313" key="2">
    <source>
        <dbReference type="Proteomes" id="UP000314294"/>
    </source>
</evidence>
<dbReference type="Proteomes" id="UP000314294">
    <property type="component" value="Unassembled WGS sequence"/>
</dbReference>
<keyword evidence="2" id="KW-1185">Reference proteome</keyword>
<name>A0A4Z2IY12_9TELE</name>
<reference evidence="1 2" key="1">
    <citation type="submission" date="2019-03" db="EMBL/GenBank/DDBJ databases">
        <title>First draft genome of Liparis tanakae, snailfish: a comprehensive survey of snailfish specific genes.</title>
        <authorList>
            <person name="Kim W."/>
            <person name="Song I."/>
            <person name="Jeong J.-H."/>
            <person name="Kim D."/>
            <person name="Kim S."/>
            <person name="Ryu S."/>
            <person name="Song J.Y."/>
            <person name="Lee S.K."/>
        </authorList>
    </citation>
    <scope>NUCLEOTIDE SEQUENCE [LARGE SCALE GENOMIC DNA]</scope>
    <source>
        <tissue evidence="1">Muscle</tissue>
    </source>
</reference>
<sequence length="95" mass="10797">MPSYFRPYTCLPSGGRKPLQVQRCSRREFTLLSAPAFGDLSGDHPERYNKCHAAEVNDDNNKPPALQLKDLHMDRLDKKPLLLKNVYVALGLLDM</sequence>
<dbReference type="AlphaFoldDB" id="A0A4Z2IY12"/>
<proteinExistence type="predicted"/>
<protein>
    <submittedName>
        <fullName evidence="1">Uncharacterized protein</fullName>
    </submittedName>
</protein>
<evidence type="ECO:0000313" key="1">
    <source>
        <dbReference type="EMBL" id="TNN82192.1"/>
    </source>
</evidence>